<accession>A0A8S1I0T8</accession>
<feature type="compositionally biased region" description="Basic and acidic residues" evidence="1">
    <location>
        <begin position="90"/>
        <end position="103"/>
    </location>
</feature>
<keyword evidence="3" id="KW-1185">Reference proteome</keyword>
<dbReference type="EMBL" id="CAJGYM010000328">
    <property type="protein sequence ID" value="CAD6200322.1"/>
    <property type="molecule type" value="Genomic_DNA"/>
</dbReference>
<evidence type="ECO:0000256" key="1">
    <source>
        <dbReference type="SAM" id="MobiDB-lite"/>
    </source>
</evidence>
<reference evidence="2" key="1">
    <citation type="submission" date="2020-10" db="EMBL/GenBank/DDBJ databases">
        <authorList>
            <person name="Kikuchi T."/>
        </authorList>
    </citation>
    <scope>NUCLEOTIDE SEQUENCE</scope>
    <source>
        <strain evidence="2">NKZ352</strain>
    </source>
</reference>
<organism evidence="2 3">
    <name type="scientific">Caenorhabditis auriculariae</name>
    <dbReference type="NCBI Taxonomy" id="2777116"/>
    <lineage>
        <taxon>Eukaryota</taxon>
        <taxon>Metazoa</taxon>
        <taxon>Ecdysozoa</taxon>
        <taxon>Nematoda</taxon>
        <taxon>Chromadorea</taxon>
        <taxon>Rhabditida</taxon>
        <taxon>Rhabditina</taxon>
        <taxon>Rhabditomorpha</taxon>
        <taxon>Rhabditoidea</taxon>
        <taxon>Rhabditidae</taxon>
        <taxon>Peloderinae</taxon>
        <taxon>Caenorhabditis</taxon>
    </lineage>
</organism>
<proteinExistence type="predicted"/>
<sequence>MGGISFLVNDSVQSAVDSFEIINAQIARRRRAVWTAFNSINKEHPLKDPRLRAHIFEASVIPANSYATKAPSTRVPLLGRPRHSQTGRPLVHENDTLDHEKHRPLPHRVQMDGLRQEHANQAVTG</sequence>
<gene>
    <name evidence="2" type="ORF">CAUJ_LOCUS16219</name>
</gene>
<feature type="region of interest" description="Disordered" evidence="1">
    <location>
        <begin position="72"/>
        <end position="125"/>
    </location>
</feature>
<name>A0A8S1I0T8_9PELO</name>
<evidence type="ECO:0000313" key="2">
    <source>
        <dbReference type="EMBL" id="CAD6200322.1"/>
    </source>
</evidence>
<protein>
    <submittedName>
        <fullName evidence="2">Uncharacterized protein</fullName>
    </submittedName>
</protein>
<dbReference type="Proteomes" id="UP000835052">
    <property type="component" value="Unassembled WGS sequence"/>
</dbReference>
<comment type="caution">
    <text evidence="2">The sequence shown here is derived from an EMBL/GenBank/DDBJ whole genome shotgun (WGS) entry which is preliminary data.</text>
</comment>
<evidence type="ECO:0000313" key="3">
    <source>
        <dbReference type="Proteomes" id="UP000835052"/>
    </source>
</evidence>
<dbReference type="AlphaFoldDB" id="A0A8S1I0T8"/>